<dbReference type="SUPFAM" id="SSF46689">
    <property type="entry name" value="Homeodomain-like"/>
    <property type="match status" value="1"/>
</dbReference>
<evidence type="ECO:0000313" key="4">
    <source>
        <dbReference type="EMBL" id="GAC80429.1"/>
    </source>
</evidence>
<dbReference type="Proteomes" id="UP000035009">
    <property type="component" value="Unassembled WGS sequence"/>
</dbReference>
<protein>
    <submittedName>
        <fullName evidence="4">Putative TetR family transcriptional regulator</fullName>
    </submittedName>
</protein>
<dbReference type="InterPro" id="IPR009057">
    <property type="entry name" value="Homeodomain-like_sf"/>
</dbReference>
<feature type="DNA-binding region" description="H-T-H motif" evidence="2">
    <location>
        <begin position="31"/>
        <end position="50"/>
    </location>
</feature>
<dbReference type="GO" id="GO:0003677">
    <property type="term" value="F:DNA binding"/>
    <property type="evidence" value="ECO:0007669"/>
    <property type="project" value="UniProtKB-UniRule"/>
</dbReference>
<organism evidence="4 5">
    <name type="scientific">Gordonia malaquae NBRC 108250</name>
    <dbReference type="NCBI Taxonomy" id="1223542"/>
    <lineage>
        <taxon>Bacteria</taxon>
        <taxon>Bacillati</taxon>
        <taxon>Actinomycetota</taxon>
        <taxon>Actinomycetes</taxon>
        <taxon>Mycobacteriales</taxon>
        <taxon>Gordoniaceae</taxon>
        <taxon>Gordonia</taxon>
    </lineage>
</organism>
<name>M3VFW6_GORML</name>
<gene>
    <name evidence="4" type="ORF">GM1_017_00880</name>
</gene>
<evidence type="ECO:0000256" key="2">
    <source>
        <dbReference type="PROSITE-ProRule" id="PRU00335"/>
    </source>
</evidence>
<dbReference type="Gene3D" id="1.10.357.10">
    <property type="entry name" value="Tetracycline Repressor, domain 2"/>
    <property type="match status" value="1"/>
</dbReference>
<sequence length="200" mass="21509">MSTPAERPDRRTTIADSAIRIIARDGVRALTHRAVDREADVPSGTTSYHAKTRSALLEIVIDTLSERAIADAHHVTISFGSELVSRDRVSVAELTDALVGLVDTLVARTDDMRARYALILELADRPDLRDRLTAPGDVHEMTTRIAAAALAKAGVPSDVDQVEALIGLTDALVLARTVIGREPDRTAAIIGNYLRGLGEV</sequence>
<evidence type="ECO:0000259" key="3">
    <source>
        <dbReference type="PROSITE" id="PS50977"/>
    </source>
</evidence>
<dbReference type="STRING" id="410332.SAMN04488550_0209"/>
<dbReference type="EMBL" id="BAOP01000017">
    <property type="protein sequence ID" value="GAC80429.1"/>
    <property type="molecule type" value="Genomic_DNA"/>
</dbReference>
<dbReference type="InterPro" id="IPR041583">
    <property type="entry name" value="TetR_C_31"/>
</dbReference>
<dbReference type="Pfam" id="PF17940">
    <property type="entry name" value="TetR_C_31"/>
    <property type="match status" value="1"/>
</dbReference>
<dbReference type="InterPro" id="IPR001647">
    <property type="entry name" value="HTH_TetR"/>
</dbReference>
<keyword evidence="1 2" id="KW-0238">DNA-binding</keyword>
<dbReference type="RefSeq" id="WP_008379438.1">
    <property type="nucleotide sequence ID" value="NZ_BAOP01000017.1"/>
</dbReference>
<dbReference type="AlphaFoldDB" id="M3VFW6"/>
<evidence type="ECO:0000256" key="1">
    <source>
        <dbReference type="ARBA" id="ARBA00023125"/>
    </source>
</evidence>
<dbReference type="OrthoDB" id="7506349at2"/>
<keyword evidence="5" id="KW-1185">Reference proteome</keyword>
<evidence type="ECO:0000313" key="5">
    <source>
        <dbReference type="Proteomes" id="UP000035009"/>
    </source>
</evidence>
<comment type="caution">
    <text evidence="4">The sequence shown here is derived from an EMBL/GenBank/DDBJ whole genome shotgun (WGS) entry which is preliminary data.</text>
</comment>
<proteinExistence type="predicted"/>
<dbReference type="PROSITE" id="PS50977">
    <property type="entry name" value="HTH_TETR_2"/>
    <property type="match status" value="1"/>
</dbReference>
<feature type="domain" description="HTH tetR-type" evidence="3">
    <location>
        <begin position="8"/>
        <end position="68"/>
    </location>
</feature>
<dbReference type="eggNOG" id="COG3226">
    <property type="taxonomic scope" value="Bacteria"/>
</dbReference>
<accession>M3VFW6</accession>
<reference evidence="4 5" key="1">
    <citation type="submission" date="2013-02" db="EMBL/GenBank/DDBJ databases">
        <title>Whole genome shotgun sequence of Gordonia malaquae NBRC 108250.</title>
        <authorList>
            <person name="Yoshida I."/>
            <person name="Hosoyama A."/>
            <person name="Tsuchikane K."/>
            <person name="Ando Y."/>
            <person name="Baba S."/>
            <person name="Ohji S."/>
            <person name="Hamada M."/>
            <person name="Tamura T."/>
            <person name="Yamazoe A."/>
            <person name="Yamazaki S."/>
            <person name="Fujita N."/>
        </authorList>
    </citation>
    <scope>NUCLEOTIDE SEQUENCE [LARGE SCALE GENOMIC DNA]</scope>
    <source>
        <strain evidence="4 5">NBRC 108250</strain>
    </source>
</reference>